<dbReference type="VEuPathDB" id="FungiDB:AFUB_017910"/>
<organism evidence="3 4">
    <name type="scientific">Aspergillus fumigatus (strain CBS 144.89 / FGSC A1163 / CEA10)</name>
    <name type="common">Neosartorya fumigata</name>
    <dbReference type="NCBI Taxonomy" id="451804"/>
    <lineage>
        <taxon>Eukaryota</taxon>
        <taxon>Fungi</taxon>
        <taxon>Dikarya</taxon>
        <taxon>Ascomycota</taxon>
        <taxon>Pezizomycotina</taxon>
        <taxon>Eurotiomycetes</taxon>
        <taxon>Eurotiomycetidae</taxon>
        <taxon>Eurotiales</taxon>
        <taxon>Aspergillaceae</taxon>
        <taxon>Aspergillus</taxon>
        <taxon>Aspergillus subgen. Fumigati</taxon>
    </lineage>
</organism>
<sequence>MAAIFQSQKSALITGAASGIGFAIARVCRTKGMHLALLDVDTANLENARNELSALDPSLKTEIYTIDVGNRDAWKDIAKQIRSTFHDLDLIVLNAGKSYKAQSGLAGRLKPWADAEYWKKTFDTNVFGPLNGLETLLPLMTASSPTPKSIVITGSKQGITNPPGAANPAYNASKAAIKNLTEHLAHDLRSDPATAHISVHLLIPGWTWTGLMGNVGPTDESSLKKMEGAWFPSQVAEELVKGMEKGSFYIVCPDNETDRALDQARMQWASDDVVEDRPALSRWEDTWKGRAEEWIQNLKPSASDADMIRGCYGCGCALSLPDAARHYAGGFICAGSLLAHGECPNTRARITGTLCTAVATTGDLLASFDDDLLQIFVPCHVKRFTGLPFGFKIGPGETLIIITFGQHDVCLDTIVQLVGGTLASSASLRVSAMLDKSAISTPAAPGHFALASAARSWLRA</sequence>
<dbReference type="Gene3D" id="3.40.50.720">
    <property type="entry name" value="NAD(P)-binding Rossmann-like Domain"/>
    <property type="match status" value="1"/>
</dbReference>
<protein>
    <submittedName>
        <fullName evidence="3">Short chain dehydrogenase/reductase</fullName>
    </submittedName>
</protein>
<proteinExistence type="inferred from homology"/>
<dbReference type="SUPFAM" id="SSF51735">
    <property type="entry name" value="NAD(P)-binding Rossmann-fold domains"/>
    <property type="match status" value="1"/>
</dbReference>
<dbReference type="CDD" id="cd05233">
    <property type="entry name" value="SDR_c"/>
    <property type="match status" value="1"/>
</dbReference>
<dbReference type="PANTHER" id="PTHR43008">
    <property type="entry name" value="BENZIL REDUCTASE"/>
    <property type="match status" value="1"/>
</dbReference>
<dbReference type="GO" id="GO:0050664">
    <property type="term" value="F:oxidoreductase activity, acting on NAD(P)H, oxygen as acceptor"/>
    <property type="evidence" value="ECO:0007669"/>
    <property type="project" value="TreeGrafter"/>
</dbReference>
<dbReference type="FunFam" id="3.40.50.720:FF:000439">
    <property type="entry name" value="Short chain dehydrogenase/reductase (AFU_orthologue AFUA_2G00830)"/>
    <property type="match status" value="1"/>
</dbReference>
<dbReference type="EMBL" id="DS499595">
    <property type="protein sequence ID" value="EDP53748.1"/>
    <property type="molecule type" value="Genomic_DNA"/>
</dbReference>
<dbReference type="GO" id="GO:0016616">
    <property type="term" value="F:oxidoreductase activity, acting on the CH-OH group of donors, NAD or NADP as acceptor"/>
    <property type="evidence" value="ECO:0007669"/>
    <property type="project" value="UniProtKB-ARBA"/>
</dbReference>
<dbReference type="AlphaFoldDB" id="B0XT39"/>
<dbReference type="InterPro" id="IPR002347">
    <property type="entry name" value="SDR_fam"/>
</dbReference>
<keyword evidence="2" id="KW-0560">Oxidoreductase</keyword>
<keyword evidence="4" id="KW-1185">Reference proteome</keyword>
<dbReference type="PhylomeDB" id="B0XT39"/>
<dbReference type="PRINTS" id="PR00081">
    <property type="entry name" value="GDHRDH"/>
</dbReference>
<accession>B0XT39</accession>
<evidence type="ECO:0000256" key="2">
    <source>
        <dbReference type="ARBA" id="ARBA00023002"/>
    </source>
</evidence>
<dbReference type="OrthoDB" id="5307821at2759"/>
<evidence type="ECO:0000313" key="4">
    <source>
        <dbReference type="Proteomes" id="UP000001699"/>
    </source>
</evidence>
<comment type="similarity">
    <text evidence="1">Belongs to the short-chain dehydrogenases/reductases (SDR) family.</text>
</comment>
<dbReference type="PANTHER" id="PTHR43008:SF7">
    <property type="entry name" value="SHORT CHAIN DEHYDROGENASE_REDUCTASE (AFU_ORTHOLOGUE AFUA_2G00830)"/>
    <property type="match status" value="1"/>
</dbReference>
<dbReference type="Pfam" id="PF00106">
    <property type="entry name" value="adh_short"/>
    <property type="match status" value="1"/>
</dbReference>
<reference evidence="3 4" key="1">
    <citation type="journal article" date="2008" name="PLoS Genet.">
        <title>Genomic islands in the pathogenic filamentous fungus Aspergillus fumigatus.</title>
        <authorList>
            <person name="Fedorova N.D."/>
            <person name="Khaldi N."/>
            <person name="Joardar V.S."/>
            <person name="Maiti R."/>
            <person name="Amedeo P."/>
            <person name="Anderson M.J."/>
            <person name="Crabtree J."/>
            <person name="Silva J.C."/>
            <person name="Badger J.H."/>
            <person name="Albarraq A."/>
            <person name="Angiuoli S."/>
            <person name="Bussey H."/>
            <person name="Bowyer P."/>
            <person name="Cotty P.J."/>
            <person name="Dyer P.S."/>
            <person name="Egan A."/>
            <person name="Galens K."/>
            <person name="Fraser-Liggett C.M."/>
            <person name="Haas B.J."/>
            <person name="Inman J.M."/>
            <person name="Kent R."/>
            <person name="Lemieux S."/>
            <person name="Malavazi I."/>
            <person name="Orvis J."/>
            <person name="Roemer T."/>
            <person name="Ronning C.M."/>
            <person name="Sundaram J.P."/>
            <person name="Sutton G."/>
            <person name="Turner G."/>
            <person name="Venter J.C."/>
            <person name="White O.R."/>
            <person name="Whitty B.R."/>
            <person name="Youngman P."/>
            <person name="Wolfe K.H."/>
            <person name="Goldman G.H."/>
            <person name="Wortman J.R."/>
            <person name="Jiang B."/>
            <person name="Denning D.W."/>
            <person name="Nierman W.C."/>
        </authorList>
    </citation>
    <scope>NUCLEOTIDE SEQUENCE [LARGE SCALE GENOMIC DNA]</scope>
    <source>
        <strain evidence="4">CBS 144.89 / FGSC A1163 / CEA10</strain>
    </source>
</reference>
<gene>
    <name evidence="3" type="ORF">AFUB_017910</name>
</gene>
<dbReference type="HOGENOM" id="CLU_594432_0_0_1"/>
<evidence type="ECO:0000313" key="3">
    <source>
        <dbReference type="EMBL" id="EDP53748.1"/>
    </source>
</evidence>
<dbReference type="InterPro" id="IPR036291">
    <property type="entry name" value="NAD(P)-bd_dom_sf"/>
</dbReference>
<dbReference type="Proteomes" id="UP000001699">
    <property type="component" value="Unassembled WGS sequence"/>
</dbReference>
<name>B0XT39_ASPFC</name>
<evidence type="ECO:0000256" key="1">
    <source>
        <dbReference type="ARBA" id="ARBA00006484"/>
    </source>
</evidence>